<dbReference type="EMBL" id="AYXG01000198">
    <property type="protein sequence ID" value="EWC59552.1"/>
    <property type="molecule type" value="Genomic_DNA"/>
</dbReference>
<sequence>MDTSTDASADAPTAASITERLHRALMDRAPAERTWRVPGHDGVPEALMTLRMPDVTITDGEGRSVVLSPKQSAVVGHYLSMVMDWIDVDLDPSDAGGR</sequence>
<keyword evidence="2" id="KW-1185">Reference proteome</keyword>
<comment type="caution">
    <text evidence="1">The sequence shown here is derived from an EMBL/GenBank/DDBJ whole genome shotgun (WGS) entry which is preliminary data.</text>
</comment>
<evidence type="ECO:0000313" key="2">
    <source>
        <dbReference type="Proteomes" id="UP000019277"/>
    </source>
</evidence>
<dbReference type="Proteomes" id="UP000019277">
    <property type="component" value="Unassembled WGS sequence"/>
</dbReference>
<protein>
    <submittedName>
        <fullName evidence="1">Uncharacterized protein</fullName>
    </submittedName>
</protein>
<evidence type="ECO:0000313" key="1">
    <source>
        <dbReference type="EMBL" id="EWC59552.1"/>
    </source>
</evidence>
<accession>W7IS69</accession>
<reference evidence="1 2" key="1">
    <citation type="journal article" date="2014" name="Genome Announc.">
        <title>Draft Genome Sequence of the Antitrypanosomally Active Sponge-Associated Bacterium Actinokineospora sp. Strain EG49.</title>
        <authorList>
            <person name="Harjes J."/>
            <person name="Ryu T."/>
            <person name="Abdelmohsen U.R."/>
            <person name="Moitinho-Silva L."/>
            <person name="Horn H."/>
            <person name="Ravasi T."/>
            <person name="Hentschel U."/>
        </authorList>
    </citation>
    <scope>NUCLEOTIDE SEQUENCE [LARGE SCALE GENOMIC DNA]</scope>
    <source>
        <strain evidence="1 2">EG49</strain>
    </source>
</reference>
<name>W7IS69_9PSEU</name>
<dbReference type="STRING" id="909613.UO65_5157"/>
<proteinExistence type="predicted"/>
<gene>
    <name evidence="1" type="ORF">UO65_5157</name>
</gene>
<organism evidence="1 2">
    <name type="scientific">Actinokineospora spheciospongiae</name>
    <dbReference type="NCBI Taxonomy" id="909613"/>
    <lineage>
        <taxon>Bacteria</taxon>
        <taxon>Bacillati</taxon>
        <taxon>Actinomycetota</taxon>
        <taxon>Actinomycetes</taxon>
        <taxon>Pseudonocardiales</taxon>
        <taxon>Pseudonocardiaceae</taxon>
        <taxon>Actinokineospora</taxon>
    </lineage>
</organism>
<dbReference type="AlphaFoldDB" id="W7IS69"/>